<evidence type="ECO:0000256" key="7">
    <source>
        <dbReference type="SAM" id="MobiDB-lite"/>
    </source>
</evidence>
<keyword evidence="3 6" id="KW-0808">Transferase</keyword>
<dbReference type="GO" id="GO:0006355">
    <property type="term" value="P:regulation of DNA-templated transcription"/>
    <property type="evidence" value="ECO:0007669"/>
    <property type="project" value="UniProtKB-UniRule"/>
</dbReference>
<reference evidence="9" key="2">
    <citation type="journal article" date="2021" name="Microbiol. Resour. Announc.">
        <title>Complete Genome Sequence of Polycladomyces abyssicola JIR-001T, Isolated from Hemipelagic Sediment in Deep Seawater.</title>
        <authorList>
            <person name="Tsubouchi T."/>
            <person name="Kaneko Y."/>
        </authorList>
    </citation>
    <scope>NUCLEOTIDE SEQUENCE</scope>
    <source>
        <strain evidence="9">JIR-001</strain>
    </source>
</reference>
<keyword evidence="2 6" id="KW-0240">DNA-directed RNA polymerase</keyword>
<dbReference type="HAMAP" id="MF_00357">
    <property type="entry name" value="RNApol_bact_RpoE"/>
    <property type="match status" value="1"/>
</dbReference>
<dbReference type="GO" id="GO:0000428">
    <property type="term" value="C:DNA-directed RNA polymerase complex"/>
    <property type="evidence" value="ECO:0007669"/>
    <property type="project" value="UniProtKB-KW"/>
</dbReference>
<evidence type="ECO:0000256" key="5">
    <source>
        <dbReference type="ARBA" id="ARBA00023163"/>
    </source>
</evidence>
<name>A0A8D5ZP10_9BACL</name>
<dbReference type="GO" id="GO:0006351">
    <property type="term" value="P:DNA-templated transcription"/>
    <property type="evidence" value="ECO:0007669"/>
    <property type="project" value="InterPro"/>
</dbReference>
<gene>
    <name evidence="6" type="primary">rpoE</name>
    <name evidence="9" type="ORF">JIR001_30780</name>
</gene>
<dbReference type="PROSITE" id="PS51913">
    <property type="entry name" value="HTH_HARE"/>
    <property type="match status" value="1"/>
</dbReference>
<dbReference type="InterPro" id="IPR029757">
    <property type="entry name" value="RpoE"/>
</dbReference>
<proteinExistence type="inferred from homology"/>
<evidence type="ECO:0000256" key="4">
    <source>
        <dbReference type="ARBA" id="ARBA00022695"/>
    </source>
</evidence>
<evidence type="ECO:0000259" key="8">
    <source>
        <dbReference type="PROSITE" id="PS51913"/>
    </source>
</evidence>
<evidence type="ECO:0000256" key="6">
    <source>
        <dbReference type="HAMAP-Rule" id="MF_00357"/>
    </source>
</evidence>
<evidence type="ECO:0000256" key="2">
    <source>
        <dbReference type="ARBA" id="ARBA00022478"/>
    </source>
</evidence>
<comment type="function">
    <text evidence="6">Participates in both the initiation and recycling phases of transcription. In the presence of the delta subunit, RNAP displays an increased specificity of transcription, a decreased affinity for nucleic acids, and an increased efficiency of RNA synthesis because of enhanced recycling.</text>
</comment>
<evidence type="ECO:0000313" key="9">
    <source>
        <dbReference type="EMBL" id="BCU83295.1"/>
    </source>
</evidence>
<dbReference type="InterPro" id="IPR038087">
    <property type="entry name" value="RNAP_delta_N_dom_sf"/>
</dbReference>
<sequence>MMSGKLASLTPEEIRETAMVDLVYELLYEKGEPMLYRDLYQEVARLKGFTEEEMTRYIAQLYTEINIDGRFICVGKSLWGLKKWYPTEQATDSAVQANVKDDFDEDLEEDLFEEEEDELFDDENLDEDDVFDDEEYEELDEEEVEEAEEEDEDLI</sequence>
<evidence type="ECO:0000256" key="3">
    <source>
        <dbReference type="ARBA" id="ARBA00022679"/>
    </source>
</evidence>
<reference evidence="9" key="1">
    <citation type="journal article" date="2013" name="Int. J. Syst. Evol. Microbiol.">
        <title>Polycladomyces abyssicola gen. nov., sp. nov., a thermophilic filamentous bacterium isolated from hemipelagic sediment.</title>
        <authorList>
            <person name="Tsubouchi T."/>
            <person name="Shimane Y."/>
            <person name="Mori K."/>
            <person name="Usui K."/>
            <person name="Hiraki T."/>
            <person name="Tame A."/>
            <person name="Uematsu K."/>
            <person name="Maruyama T."/>
            <person name="Hatada Y."/>
        </authorList>
    </citation>
    <scope>NUCLEOTIDE SEQUENCE</scope>
    <source>
        <strain evidence="9">JIR-001</strain>
    </source>
</reference>
<feature type="region of interest" description="Disordered" evidence="7">
    <location>
        <begin position="112"/>
        <end position="155"/>
    </location>
</feature>
<comment type="subunit">
    <text evidence="6">RNAP is composed of a core of 2 alpha, a beta and a beta' subunits. The core is associated with a delta subunit and one of several sigma factors.</text>
</comment>
<comment type="similarity">
    <text evidence="1 6">Belongs to the RpoE family.</text>
</comment>
<keyword evidence="10" id="KW-1185">Reference proteome</keyword>
<protein>
    <recommendedName>
        <fullName evidence="6">Probable DNA-directed RNA polymerase subunit delta</fullName>
    </recommendedName>
    <alternativeName>
        <fullName evidence="6">RNAP delta factor</fullName>
    </alternativeName>
</protein>
<keyword evidence="4 6" id="KW-0548">Nucleotidyltransferase</keyword>
<evidence type="ECO:0000313" key="10">
    <source>
        <dbReference type="Proteomes" id="UP000677436"/>
    </source>
</evidence>
<dbReference type="AlphaFoldDB" id="A0A8D5ZP10"/>
<dbReference type="Gene3D" id="1.10.10.1250">
    <property type="entry name" value="RNA polymerase, subunit delta, N-terminal domain"/>
    <property type="match status" value="1"/>
</dbReference>
<feature type="domain" description="HTH HARE-type" evidence="8">
    <location>
        <begin position="17"/>
        <end position="84"/>
    </location>
</feature>
<evidence type="ECO:0000256" key="1">
    <source>
        <dbReference type="ARBA" id="ARBA00009828"/>
    </source>
</evidence>
<dbReference type="Pfam" id="PF05066">
    <property type="entry name" value="HARE-HTH"/>
    <property type="match status" value="1"/>
</dbReference>
<keyword evidence="5 6" id="KW-0804">Transcription</keyword>
<dbReference type="NCBIfam" id="TIGR04567">
    <property type="entry name" value="RNAP_delt_lowGC"/>
    <property type="match status" value="1"/>
</dbReference>
<dbReference type="EMBL" id="AP024601">
    <property type="protein sequence ID" value="BCU83295.1"/>
    <property type="molecule type" value="Genomic_DNA"/>
</dbReference>
<dbReference type="InterPro" id="IPR007759">
    <property type="entry name" value="Asxl_HARE-HTH"/>
</dbReference>
<dbReference type="Proteomes" id="UP000677436">
    <property type="component" value="Chromosome"/>
</dbReference>
<dbReference type="GO" id="GO:0003899">
    <property type="term" value="F:DNA-directed RNA polymerase activity"/>
    <property type="evidence" value="ECO:0007669"/>
    <property type="project" value="UniProtKB-UniRule"/>
</dbReference>
<organism evidence="9 10">
    <name type="scientific">Polycladomyces abyssicola</name>
    <dbReference type="NCBI Taxonomy" id="1125966"/>
    <lineage>
        <taxon>Bacteria</taxon>
        <taxon>Bacillati</taxon>
        <taxon>Bacillota</taxon>
        <taxon>Bacilli</taxon>
        <taxon>Bacillales</taxon>
        <taxon>Thermoactinomycetaceae</taxon>
        <taxon>Polycladomyces</taxon>
    </lineage>
</organism>
<accession>A0A8D5ZP10</accession>
<dbReference type="KEGG" id="pabs:JIR001_30780"/>